<dbReference type="Proteomes" id="UP001597526">
    <property type="component" value="Unassembled WGS sequence"/>
</dbReference>
<dbReference type="SUPFAM" id="SSF49464">
    <property type="entry name" value="Carboxypeptidase regulatory domain-like"/>
    <property type="match status" value="1"/>
</dbReference>
<evidence type="ECO:0000256" key="1">
    <source>
        <dbReference type="ARBA" id="ARBA00004442"/>
    </source>
</evidence>
<evidence type="ECO:0000256" key="2">
    <source>
        <dbReference type="ARBA" id="ARBA00023136"/>
    </source>
</evidence>
<dbReference type="InterPro" id="IPR037066">
    <property type="entry name" value="Plug_dom_sf"/>
</dbReference>
<proteinExistence type="predicted"/>
<comment type="subcellular location">
    <subcellularLocation>
        <location evidence="1">Cell outer membrane</location>
    </subcellularLocation>
</comment>
<dbReference type="Gene3D" id="2.40.170.20">
    <property type="entry name" value="TonB-dependent receptor, beta-barrel domain"/>
    <property type="match status" value="1"/>
</dbReference>
<gene>
    <name evidence="5" type="ORF">ACFSQJ_14680</name>
</gene>
<dbReference type="PANTHER" id="PTHR40980">
    <property type="entry name" value="PLUG DOMAIN-CONTAINING PROTEIN"/>
    <property type="match status" value="1"/>
</dbReference>
<dbReference type="Gene3D" id="2.170.130.10">
    <property type="entry name" value="TonB-dependent receptor, plug domain"/>
    <property type="match status" value="1"/>
</dbReference>
<dbReference type="SUPFAM" id="SSF56935">
    <property type="entry name" value="Porins"/>
    <property type="match status" value="1"/>
</dbReference>
<dbReference type="PANTHER" id="PTHR40980:SF4">
    <property type="entry name" value="TONB-DEPENDENT RECEPTOR-LIKE BETA-BARREL DOMAIN-CONTAINING PROTEIN"/>
    <property type="match status" value="1"/>
</dbReference>
<dbReference type="InterPro" id="IPR036942">
    <property type="entry name" value="Beta-barrel_TonB_sf"/>
</dbReference>
<accession>A0ABW5MYF3</accession>
<keyword evidence="3" id="KW-0998">Cell outer membrane</keyword>
<sequence>MKHLFIILIVLYTSTSYTQTVSGFVIDSSNNPISYVNILLLNPSDSTLVKGTVSNELGKFKLTEIKKGKYDLYMSLLGYKAVDRALVVGDEPVQLGNIIMEEEAEELSEVVVEARKPMFEQKTDRLVVNVKNSITSAGGTALEVLERSPGIIVNRGQNTLSMNGKDGVLIMINGKLSRQPLPAVMQMLDGMNSQNIESIELISNPPAKYEAAGNAGIIDIRMAQQEDLGMNGSASLTAGYGRNDKEGATLNLNYRKNKINLYTDLSFYRDHGDEIWVNDRIINNIDETLTSQTITDRDPISLNFNGKLGMDYQLTEKVVIGTFISGYFNEWDMEASNVGFQRSSVNPAVNFTSNNTELNRWSNVSGNLNILYNLTQKSKLNFDIDYLYYNNENPTSYRNDFFDESNSLTSSQVIQATKDTPIDIWVGRVDYENQLNEKMKLEFGAKGTFSSLDNNVDIQELINNQLVRDEELSEFSDLKEQILGVYGTLNYSINEKTDLNLGLRYERTSTDLTSLSEGQVLDLNYDNLFPTIFLSRTLSEQSKLIFSYGRRITRPAYNDLAPFVIFLDPNTFFFGNTALQPSISDNLELNYQVKKTIVSFKYGHESDAIVTYQPIVLENGNQVFTSLNLDYRDTYTLSLSQRYTFFKWWDGNINVQGIRLVANPIDNEKTNANYIGLNGSQTFKFGGNWSFELSGWLQTERKDGLSSLSNIGNITLGLQKKFSNDSRLSLTVNNLFGFEYDVFTTEGLDVNYFTNTNYSYEPRIFKLTYFFIFGNKKLKGKRNRNTGAENIKSRVN</sequence>
<dbReference type="InterPro" id="IPR008969">
    <property type="entry name" value="CarboxyPept-like_regulatory"/>
</dbReference>
<dbReference type="InterPro" id="IPR041700">
    <property type="entry name" value="OMP_b-brl_3"/>
</dbReference>
<reference evidence="6" key="1">
    <citation type="journal article" date="2019" name="Int. J. Syst. Evol. Microbiol.">
        <title>The Global Catalogue of Microorganisms (GCM) 10K type strain sequencing project: providing services to taxonomists for standard genome sequencing and annotation.</title>
        <authorList>
            <consortium name="The Broad Institute Genomics Platform"/>
            <consortium name="The Broad Institute Genome Sequencing Center for Infectious Disease"/>
            <person name="Wu L."/>
            <person name="Ma J."/>
        </authorList>
    </citation>
    <scope>NUCLEOTIDE SEQUENCE [LARGE SCALE GENOMIC DNA]</scope>
    <source>
        <strain evidence="6">KCTC 52368</strain>
    </source>
</reference>
<feature type="domain" description="Outer membrane protein beta-barrel" evidence="4">
    <location>
        <begin position="375"/>
        <end position="768"/>
    </location>
</feature>
<evidence type="ECO:0000256" key="3">
    <source>
        <dbReference type="ARBA" id="ARBA00023237"/>
    </source>
</evidence>
<dbReference type="RefSeq" id="WP_377767714.1">
    <property type="nucleotide sequence ID" value="NZ_JBHULB010000074.1"/>
</dbReference>
<evidence type="ECO:0000313" key="6">
    <source>
        <dbReference type="Proteomes" id="UP001597526"/>
    </source>
</evidence>
<dbReference type="Pfam" id="PF13715">
    <property type="entry name" value="CarbopepD_reg_2"/>
    <property type="match status" value="1"/>
</dbReference>
<dbReference type="EMBL" id="JBHULB010000074">
    <property type="protein sequence ID" value="MFD2588182.1"/>
    <property type="molecule type" value="Genomic_DNA"/>
</dbReference>
<comment type="caution">
    <text evidence="5">The sequence shown here is derived from an EMBL/GenBank/DDBJ whole genome shotgun (WGS) entry which is preliminary data.</text>
</comment>
<keyword evidence="5" id="KW-0675">Receptor</keyword>
<name>A0ABW5MYF3_9FLAO</name>
<dbReference type="Gene3D" id="2.60.40.1120">
    <property type="entry name" value="Carboxypeptidase-like, regulatory domain"/>
    <property type="match status" value="1"/>
</dbReference>
<protein>
    <submittedName>
        <fullName evidence="5">TonB-dependent receptor domain-containing protein</fullName>
    </submittedName>
</protein>
<keyword evidence="2" id="KW-0472">Membrane</keyword>
<organism evidence="5 6">
    <name type="scientific">Croceitalea marina</name>
    <dbReference type="NCBI Taxonomy" id="1775166"/>
    <lineage>
        <taxon>Bacteria</taxon>
        <taxon>Pseudomonadati</taxon>
        <taxon>Bacteroidota</taxon>
        <taxon>Flavobacteriia</taxon>
        <taxon>Flavobacteriales</taxon>
        <taxon>Flavobacteriaceae</taxon>
        <taxon>Croceitalea</taxon>
    </lineage>
</organism>
<evidence type="ECO:0000259" key="4">
    <source>
        <dbReference type="Pfam" id="PF14905"/>
    </source>
</evidence>
<evidence type="ECO:0000313" key="5">
    <source>
        <dbReference type="EMBL" id="MFD2588182.1"/>
    </source>
</evidence>
<dbReference type="Pfam" id="PF14905">
    <property type="entry name" value="OMP_b-brl_3"/>
    <property type="match status" value="1"/>
</dbReference>
<keyword evidence="6" id="KW-1185">Reference proteome</keyword>